<dbReference type="Pfam" id="PF00308">
    <property type="entry name" value="Bac_DnaA"/>
    <property type="match status" value="1"/>
</dbReference>
<dbReference type="InterPro" id="IPR010921">
    <property type="entry name" value="Trp_repressor/repl_initiator"/>
</dbReference>
<dbReference type="InterPro" id="IPR003593">
    <property type="entry name" value="AAA+_ATPase"/>
</dbReference>
<feature type="binding site" evidence="8">
    <location>
        <position position="158"/>
    </location>
    <ligand>
        <name>ATP</name>
        <dbReference type="ChEBI" id="CHEBI:30616"/>
    </ligand>
</feature>
<dbReference type="GO" id="GO:0008289">
    <property type="term" value="F:lipid binding"/>
    <property type="evidence" value="ECO:0007669"/>
    <property type="project" value="UniProtKB-KW"/>
</dbReference>
<dbReference type="PROSITE" id="PS01008">
    <property type="entry name" value="DNAA"/>
    <property type="match status" value="1"/>
</dbReference>
<gene>
    <name evidence="8 14" type="primary">dnaA</name>
    <name evidence="14" type="ORF">H3309_16790</name>
</gene>
<dbReference type="SMART" id="SM00760">
    <property type="entry name" value="Bac_DnaA_C"/>
    <property type="match status" value="1"/>
</dbReference>
<comment type="caution">
    <text evidence="8">Lacks conserved residue(s) required for the propagation of feature annotation.</text>
</comment>
<dbReference type="GO" id="GO:0005524">
    <property type="term" value="F:ATP binding"/>
    <property type="evidence" value="ECO:0007669"/>
    <property type="project" value="UniProtKB-UniRule"/>
</dbReference>
<dbReference type="PANTHER" id="PTHR30050">
    <property type="entry name" value="CHROMOSOMAL REPLICATION INITIATOR PROTEIN DNAA"/>
    <property type="match status" value="1"/>
</dbReference>
<proteinExistence type="inferred from homology"/>
<dbReference type="KEGG" id="sand:H3309_16790"/>
<feature type="binding site" evidence="8">
    <location>
        <position position="155"/>
    </location>
    <ligand>
        <name>ATP</name>
        <dbReference type="ChEBI" id="CHEBI:30616"/>
    </ligand>
</feature>
<dbReference type="PANTHER" id="PTHR30050:SF2">
    <property type="entry name" value="CHROMOSOMAL REPLICATION INITIATOR PROTEIN DNAA"/>
    <property type="match status" value="1"/>
</dbReference>
<evidence type="ECO:0000256" key="5">
    <source>
        <dbReference type="ARBA" id="ARBA00022840"/>
    </source>
</evidence>
<protein>
    <recommendedName>
        <fullName evidence="8 9">Chromosomal replication initiator protein DnaA</fullName>
    </recommendedName>
</protein>
<evidence type="ECO:0000256" key="3">
    <source>
        <dbReference type="ARBA" id="ARBA00022705"/>
    </source>
</evidence>
<dbReference type="AlphaFoldDB" id="A0A7G5IHT1"/>
<keyword evidence="7 8" id="KW-0238">DNA-binding</keyword>
<dbReference type="Proteomes" id="UP000515292">
    <property type="component" value="Chromosome"/>
</dbReference>
<evidence type="ECO:0000259" key="12">
    <source>
        <dbReference type="SMART" id="SM00382"/>
    </source>
</evidence>
<evidence type="ECO:0000256" key="9">
    <source>
        <dbReference type="NCBIfam" id="TIGR00362"/>
    </source>
</evidence>
<dbReference type="PRINTS" id="PR00051">
    <property type="entry name" value="DNAA"/>
</dbReference>
<feature type="domain" description="AAA+ ATPase" evidence="12">
    <location>
        <begin position="144"/>
        <end position="273"/>
    </location>
</feature>
<keyword evidence="15" id="KW-1185">Reference proteome</keyword>
<dbReference type="GO" id="GO:0003688">
    <property type="term" value="F:DNA replication origin binding"/>
    <property type="evidence" value="ECO:0007669"/>
    <property type="project" value="UniProtKB-UniRule"/>
</dbReference>
<comment type="subcellular location">
    <subcellularLocation>
        <location evidence="8">Cytoplasm</location>
    </subcellularLocation>
</comment>
<accession>A0A7G5IHT1</accession>
<dbReference type="InterPro" id="IPR024633">
    <property type="entry name" value="DnaA_N_dom"/>
</dbReference>
<reference evidence="14 15" key="1">
    <citation type="submission" date="2020-07" db="EMBL/GenBank/DDBJ databases">
        <title>Complete genome sequence for Sandaracinobacter sp. M6.</title>
        <authorList>
            <person name="Tang Y."/>
            <person name="Liu Q."/>
            <person name="Guo Z."/>
            <person name="Lei P."/>
            <person name="Huang B."/>
        </authorList>
    </citation>
    <scope>NUCLEOTIDE SEQUENCE [LARGE SCALE GENOMIC DNA]</scope>
    <source>
        <strain evidence="14 15">M6</strain>
    </source>
</reference>
<keyword evidence="2 8" id="KW-0963">Cytoplasm</keyword>
<dbReference type="InterPro" id="IPR027417">
    <property type="entry name" value="P-loop_NTPase"/>
</dbReference>
<dbReference type="InterPro" id="IPR013159">
    <property type="entry name" value="DnaA_C"/>
</dbReference>
<evidence type="ECO:0000256" key="8">
    <source>
        <dbReference type="HAMAP-Rule" id="MF_00377"/>
    </source>
</evidence>
<dbReference type="Pfam" id="PF08299">
    <property type="entry name" value="Bac_DnaA_C"/>
    <property type="match status" value="1"/>
</dbReference>
<comment type="similarity">
    <text evidence="1 8 11">Belongs to the DnaA family.</text>
</comment>
<dbReference type="InterPro" id="IPR001957">
    <property type="entry name" value="Chromosome_initiator_DnaA"/>
</dbReference>
<keyword evidence="6 8" id="KW-0446">Lipid-binding</keyword>
<feature type="binding site" evidence="8">
    <location>
        <position position="157"/>
    </location>
    <ligand>
        <name>ATP</name>
        <dbReference type="ChEBI" id="CHEBI:30616"/>
    </ligand>
</feature>
<feature type="region of interest" description="Domain IV, binds dsDNA" evidence="8">
    <location>
        <begin position="329"/>
        <end position="448"/>
    </location>
</feature>
<dbReference type="SMART" id="SM00382">
    <property type="entry name" value="AAA"/>
    <property type="match status" value="1"/>
</dbReference>
<comment type="subunit">
    <text evidence="8">Oligomerizes as a right-handed, spiral filament on DNA at oriC.</text>
</comment>
<dbReference type="Pfam" id="PF11638">
    <property type="entry name" value="DnaA_N"/>
    <property type="match status" value="1"/>
</dbReference>
<dbReference type="EMBL" id="CP059851">
    <property type="protein sequence ID" value="QMW22923.1"/>
    <property type="molecule type" value="Genomic_DNA"/>
</dbReference>
<dbReference type="SUPFAM" id="SSF48295">
    <property type="entry name" value="TrpR-like"/>
    <property type="match status" value="1"/>
</dbReference>
<dbReference type="HAMAP" id="MF_00377">
    <property type="entry name" value="DnaA_bact"/>
    <property type="match status" value="1"/>
</dbReference>
<evidence type="ECO:0000259" key="13">
    <source>
        <dbReference type="SMART" id="SM00760"/>
    </source>
</evidence>
<dbReference type="Gene3D" id="3.30.300.180">
    <property type="match status" value="1"/>
</dbReference>
<keyword evidence="4 8" id="KW-0547">Nucleotide-binding</keyword>
<dbReference type="InterPro" id="IPR013317">
    <property type="entry name" value="DnaA_dom"/>
</dbReference>
<evidence type="ECO:0000256" key="10">
    <source>
        <dbReference type="RuleBase" id="RU000577"/>
    </source>
</evidence>
<evidence type="ECO:0000256" key="1">
    <source>
        <dbReference type="ARBA" id="ARBA00006583"/>
    </source>
</evidence>
<evidence type="ECO:0000313" key="15">
    <source>
        <dbReference type="Proteomes" id="UP000515292"/>
    </source>
</evidence>
<evidence type="ECO:0000256" key="6">
    <source>
        <dbReference type="ARBA" id="ARBA00023121"/>
    </source>
</evidence>
<dbReference type="RefSeq" id="WP_182296270.1">
    <property type="nucleotide sequence ID" value="NZ_CP059851.1"/>
</dbReference>
<evidence type="ECO:0000256" key="2">
    <source>
        <dbReference type="ARBA" id="ARBA00022490"/>
    </source>
</evidence>
<name>A0A7G5IHT1_9SPHN</name>
<feature type="domain" description="Chromosomal replication initiator DnaA C-terminal" evidence="13">
    <location>
        <begin position="356"/>
        <end position="425"/>
    </location>
</feature>
<evidence type="ECO:0000313" key="14">
    <source>
        <dbReference type="EMBL" id="QMW22923.1"/>
    </source>
</evidence>
<evidence type="ECO:0000256" key="11">
    <source>
        <dbReference type="RuleBase" id="RU004227"/>
    </source>
</evidence>
<dbReference type="NCBIfam" id="TIGR00362">
    <property type="entry name" value="DnaA"/>
    <property type="match status" value="1"/>
</dbReference>
<dbReference type="GO" id="GO:0005886">
    <property type="term" value="C:plasma membrane"/>
    <property type="evidence" value="ECO:0007669"/>
    <property type="project" value="TreeGrafter"/>
</dbReference>
<dbReference type="CDD" id="cd06571">
    <property type="entry name" value="Bac_DnaA_C"/>
    <property type="match status" value="1"/>
</dbReference>
<dbReference type="InterPro" id="IPR020591">
    <property type="entry name" value="Chromosome_initiator_DnaA-like"/>
</dbReference>
<dbReference type="Gene3D" id="3.40.50.300">
    <property type="entry name" value="P-loop containing nucleotide triphosphate hydrolases"/>
    <property type="match status" value="1"/>
</dbReference>
<dbReference type="Gene3D" id="1.10.1750.10">
    <property type="match status" value="1"/>
</dbReference>
<dbReference type="SUPFAM" id="SSF52540">
    <property type="entry name" value="P-loop containing nucleoside triphosphate hydrolases"/>
    <property type="match status" value="1"/>
</dbReference>
<dbReference type="GO" id="GO:0005737">
    <property type="term" value="C:cytoplasm"/>
    <property type="evidence" value="ECO:0007669"/>
    <property type="project" value="UniProtKB-SubCell"/>
</dbReference>
<dbReference type="InterPro" id="IPR018312">
    <property type="entry name" value="Chromosome_initiator_DnaA_CS"/>
</dbReference>
<dbReference type="GO" id="GO:0006275">
    <property type="term" value="P:regulation of DNA replication"/>
    <property type="evidence" value="ECO:0007669"/>
    <property type="project" value="UniProtKB-UniRule"/>
</dbReference>
<keyword evidence="5 8" id="KW-0067">ATP-binding</keyword>
<keyword evidence="3 8" id="KW-0235">DNA replication</keyword>
<organism evidence="14 15">
    <name type="scientific">Sandaracinobacteroides saxicola</name>
    <dbReference type="NCBI Taxonomy" id="2759707"/>
    <lineage>
        <taxon>Bacteria</taxon>
        <taxon>Pseudomonadati</taxon>
        <taxon>Pseudomonadota</taxon>
        <taxon>Alphaproteobacteria</taxon>
        <taxon>Sphingomonadales</taxon>
        <taxon>Sphingosinicellaceae</taxon>
        <taxon>Sandaracinobacteroides</taxon>
    </lineage>
</organism>
<dbReference type="InterPro" id="IPR038454">
    <property type="entry name" value="DnaA_N_sf"/>
</dbReference>
<dbReference type="CDD" id="cd00009">
    <property type="entry name" value="AAA"/>
    <property type="match status" value="1"/>
</dbReference>
<comment type="function">
    <text evidence="8 10">Plays an essential role in the initiation and regulation of chromosomal replication. ATP-DnaA binds to the origin of replication (oriC) to initiate formation of the DNA replication initiation complex once per cell cycle. Binds the DnaA box (a 9 base pair repeat at the origin) and separates the double-stranded (ds)DNA. Forms a right-handed helical filament on oriC DNA; dsDNA binds to the exterior of the filament while single-stranded (ss)DNA is stabiized in the filament's interior. The ATP-DnaA-oriC complex binds and stabilizes one strand of the AT-rich DNA unwinding element (DUE), permitting loading of DNA polymerase. After initiation quickly degrades to an ADP-DnaA complex that is not apt for DNA replication. Binds acidic phospholipids.</text>
</comment>
<comment type="domain">
    <text evidence="8">Domain I is involved in oligomerization and binding regulators, domain II is flexibile and of varying length in different bacteria, domain III forms the AAA+ region, while domain IV binds dsDNA.</text>
</comment>
<dbReference type="FunFam" id="3.40.50.300:FF:000668">
    <property type="entry name" value="Chromosomal replication initiator protein DnaA"/>
    <property type="match status" value="1"/>
</dbReference>
<feature type="binding site" evidence="8">
    <location>
        <position position="159"/>
    </location>
    <ligand>
        <name>ATP</name>
        <dbReference type="ChEBI" id="CHEBI:30616"/>
    </ligand>
</feature>
<sequence length="448" mass="49475">MSPAVSPHVAPEVTRAWATIRSRLAADVGARTFDSWLRPLTLAGAEAGTVRLTLPSRFMADWVRGHFAERLTRAWTAACPGITAVRIDVASGAAAEPEPDPVAVAPTSDPTLDPRYRFDSFVVGKSNELAFNAAQTMAGGGATGFNPLFLHGPTGLGKTHLMHAIGHATRAATPHARIAYMSAEKFMVEFLSAMRARDTFSFKARLRGCDLLMIDDVQFIAGKESTQEEFFHTMNEIISAGKRLVISADRSPQNLEGIESRILSRLSWGLVADINPADYELRFNILTTKLAAQPAATVPAEVIDFLAKKIVANVRELEGALNRVIAYGTLVNRPISLDFTREVLADLLKAHSRKLTIDEIQRRVADHYALKLNDLLSPRRAREVARPRQVAMFLAKEMTQRSLPEIGRRFGGRDHTTVMHAVKRIKELRLTDQDLDRDVSLLQRKLDG</sequence>
<feature type="region of interest" description="Domain I, interacts with DnaA modulators" evidence="8">
    <location>
        <begin position="1"/>
        <end position="101"/>
    </location>
</feature>
<dbReference type="GO" id="GO:0006270">
    <property type="term" value="P:DNA replication initiation"/>
    <property type="evidence" value="ECO:0007669"/>
    <property type="project" value="UniProtKB-UniRule"/>
</dbReference>
<evidence type="ECO:0000256" key="7">
    <source>
        <dbReference type="ARBA" id="ARBA00023125"/>
    </source>
</evidence>
<dbReference type="Gene3D" id="1.10.8.60">
    <property type="match status" value="1"/>
</dbReference>
<evidence type="ECO:0000256" key="4">
    <source>
        <dbReference type="ARBA" id="ARBA00022741"/>
    </source>
</evidence>